<evidence type="ECO:0000256" key="3">
    <source>
        <dbReference type="ARBA" id="ARBA00022664"/>
    </source>
</evidence>
<dbReference type="Pfam" id="PF11708">
    <property type="entry name" value="Slu7"/>
    <property type="match status" value="1"/>
</dbReference>
<dbReference type="GeneID" id="31361446"/>
<dbReference type="PANTHER" id="PTHR12942">
    <property type="entry name" value="STEP II SPLICING FACTOR SLU7"/>
    <property type="match status" value="1"/>
</dbReference>
<feature type="region of interest" description="Disordered" evidence="9">
    <location>
        <begin position="1"/>
        <end position="42"/>
    </location>
</feature>
<evidence type="ECO:0000256" key="1">
    <source>
        <dbReference type="ARBA" id="ARBA00004123"/>
    </source>
</evidence>
<dbReference type="OMA" id="KYAWESQ"/>
<comment type="caution">
    <text evidence="11">The sequence shown here is derived from an EMBL/GenBank/DDBJ whole genome shotgun (WGS) entry which is preliminary data.</text>
</comment>
<keyword evidence="4 7" id="KW-0747">Spliceosome</keyword>
<dbReference type="Proteomes" id="UP000001396">
    <property type="component" value="Unassembled WGS sequence"/>
</dbReference>
<comment type="subcellular location">
    <subcellularLocation>
        <location evidence="1 7">Nucleus</location>
    </subcellularLocation>
</comment>
<dbReference type="AlphaFoldDB" id="D3BBU3"/>
<feature type="domain" description="Pre-mRNA-splicing factor SLU7" evidence="10">
    <location>
        <begin position="137"/>
        <end position="394"/>
    </location>
</feature>
<sequence>MASKSETWKKREDWRKQKELEEARKAGTAPAELDEDGKEINPHIPQYITKAPWYVDTNKPSLKHQRAFNKKTDYDKQWYDRGVYAAPAATKFRKGACTNCGAMTHQAKDCCERPRKVGARYTNQDIRPDEVIQSLQLDYDSKRDPYNGYDPESYQDVMAVYEKAEAARKKKRLQEIMKEQNLKEGELNEEELLKQEEDQTFDNEDAALIQKMDPKSRTTVRNLRIREDTAKYLYNLDLDSAHYEPKSRSMRQNPLPAANITDIPFAGDNFTRNTGETKEFKQMQMFSWEASDKGQDVDLSAAPSQAAILHQEFLKKKEQLKNKTKELILNKYGGEESLRNPENGGSGAVDIVPQTEIYQEYSASGKLIKGEEKLTKSKYEEDVYINNHTAVWGSYWENGVWGFQCCKQTIKMSYCTGEAGRKLKEQPTIPISKKYEDKDKQEEEEEEKETVKDDKEERNNSNNSSSKQEKLNKSTSTDERKRDYNSLSSEGFNVTEEEMEAYNLKRLRADDPMANFKDNDD</sequence>
<evidence type="ECO:0000256" key="9">
    <source>
        <dbReference type="SAM" id="MobiDB-lite"/>
    </source>
</evidence>
<evidence type="ECO:0000256" key="4">
    <source>
        <dbReference type="ARBA" id="ARBA00022728"/>
    </source>
</evidence>
<dbReference type="InterPro" id="IPR039974">
    <property type="entry name" value="Splicing_factor_SLU7"/>
</dbReference>
<gene>
    <name evidence="11" type="primary">slu7</name>
    <name evidence="11" type="ORF">PPL_05962</name>
</gene>
<keyword evidence="5 7" id="KW-0508">mRNA splicing</keyword>
<reference evidence="11 12" key="1">
    <citation type="journal article" date="2011" name="Genome Res.">
        <title>Phylogeny-wide analysis of social amoeba genomes highlights ancient origins for complex intercellular communication.</title>
        <authorList>
            <person name="Heidel A.J."/>
            <person name="Lawal H.M."/>
            <person name="Felder M."/>
            <person name="Schilde C."/>
            <person name="Helps N.R."/>
            <person name="Tunggal B."/>
            <person name="Rivero F."/>
            <person name="John U."/>
            <person name="Schleicher M."/>
            <person name="Eichinger L."/>
            <person name="Platzer M."/>
            <person name="Noegel A.A."/>
            <person name="Schaap P."/>
            <person name="Gloeckner G."/>
        </authorList>
    </citation>
    <scope>NUCLEOTIDE SEQUENCE [LARGE SCALE GENOMIC DNA]</scope>
    <source>
        <strain evidence="12">ATCC 26659 / Pp 5 / PN500</strain>
    </source>
</reference>
<organism evidence="11 12">
    <name type="scientific">Heterostelium pallidum (strain ATCC 26659 / Pp 5 / PN500)</name>
    <name type="common">Cellular slime mold</name>
    <name type="synonym">Polysphondylium pallidum</name>
    <dbReference type="NCBI Taxonomy" id="670386"/>
    <lineage>
        <taxon>Eukaryota</taxon>
        <taxon>Amoebozoa</taxon>
        <taxon>Evosea</taxon>
        <taxon>Eumycetozoa</taxon>
        <taxon>Dictyostelia</taxon>
        <taxon>Acytosteliales</taxon>
        <taxon>Acytosteliaceae</taxon>
        <taxon>Heterostelium</taxon>
    </lineage>
</organism>
<comment type="function">
    <text evidence="7">Involved in pre-mRNA splicing.</text>
</comment>
<evidence type="ECO:0000256" key="8">
    <source>
        <dbReference type="SAM" id="Coils"/>
    </source>
</evidence>
<dbReference type="InParanoid" id="D3BBU3"/>
<dbReference type="GO" id="GO:0005681">
    <property type="term" value="C:spliceosomal complex"/>
    <property type="evidence" value="ECO:0007669"/>
    <property type="project" value="UniProtKB-UniRule"/>
</dbReference>
<evidence type="ECO:0000256" key="7">
    <source>
        <dbReference type="RuleBase" id="RU367071"/>
    </source>
</evidence>
<feature type="compositionally biased region" description="Basic and acidic residues" evidence="9">
    <location>
        <begin position="449"/>
        <end position="459"/>
    </location>
</feature>
<dbReference type="InterPro" id="IPR021715">
    <property type="entry name" value="Slu7_dom"/>
</dbReference>
<evidence type="ECO:0000256" key="6">
    <source>
        <dbReference type="ARBA" id="ARBA00023242"/>
    </source>
</evidence>
<proteinExistence type="inferred from homology"/>
<dbReference type="EMBL" id="ADBJ01000026">
    <property type="protein sequence ID" value="EFA81126.1"/>
    <property type="molecule type" value="Genomic_DNA"/>
</dbReference>
<evidence type="ECO:0000313" key="11">
    <source>
        <dbReference type="EMBL" id="EFA81126.1"/>
    </source>
</evidence>
<protein>
    <recommendedName>
        <fullName evidence="7">Pre-mRNA-splicing factor SLU7</fullName>
    </recommendedName>
</protein>
<evidence type="ECO:0000259" key="10">
    <source>
        <dbReference type="Pfam" id="PF11708"/>
    </source>
</evidence>
<feature type="compositionally biased region" description="Basic and acidic residues" evidence="9">
    <location>
        <begin position="467"/>
        <end position="484"/>
    </location>
</feature>
<dbReference type="RefSeq" id="XP_020433244.1">
    <property type="nucleotide sequence ID" value="XM_020576832.1"/>
</dbReference>
<dbReference type="GO" id="GO:0000398">
    <property type="term" value="P:mRNA splicing, via spliceosome"/>
    <property type="evidence" value="ECO:0007669"/>
    <property type="project" value="UniProtKB-UniRule"/>
</dbReference>
<keyword evidence="3 7" id="KW-0507">mRNA processing</keyword>
<keyword evidence="8" id="KW-0175">Coiled coil</keyword>
<name>D3BBU3_HETP5</name>
<feature type="compositionally biased region" description="Basic and acidic residues" evidence="9">
    <location>
        <begin position="1"/>
        <end position="25"/>
    </location>
</feature>
<evidence type="ECO:0000256" key="2">
    <source>
        <dbReference type="ARBA" id="ARBA00007203"/>
    </source>
</evidence>
<evidence type="ECO:0000313" key="12">
    <source>
        <dbReference type="Proteomes" id="UP000001396"/>
    </source>
</evidence>
<feature type="coiled-coil region" evidence="8">
    <location>
        <begin position="163"/>
        <end position="190"/>
    </location>
</feature>
<dbReference type="PANTHER" id="PTHR12942:SF2">
    <property type="entry name" value="PRE-MRNA-SPLICING FACTOR SLU7"/>
    <property type="match status" value="1"/>
</dbReference>
<dbReference type="FunCoup" id="D3BBU3">
    <property type="interactions" value="771"/>
</dbReference>
<evidence type="ECO:0000256" key="5">
    <source>
        <dbReference type="ARBA" id="ARBA00023187"/>
    </source>
</evidence>
<dbReference type="GO" id="GO:0030628">
    <property type="term" value="F:pre-mRNA 3'-splice site binding"/>
    <property type="evidence" value="ECO:0007669"/>
    <property type="project" value="UniProtKB-UniRule"/>
</dbReference>
<dbReference type="STRING" id="670386.D3BBU3"/>
<keyword evidence="6 7" id="KW-0539">Nucleus</keyword>
<feature type="region of interest" description="Disordered" evidence="9">
    <location>
        <begin position="428"/>
        <end position="496"/>
    </location>
</feature>
<comment type="subunit">
    <text evidence="7">Associated with the spliceosome.</text>
</comment>
<comment type="similarity">
    <text evidence="2 7">Belongs to the SLU7 family.</text>
</comment>
<accession>D3BBU3</accession>
<keyword evidence="12" id="KW-1185">Reference proteome</keyword>